<name>A0ABP7MW05_9GAMM</name>
<reference evidence="2" key="1">
    <citation type="journal article" date="2019" name="Int. J. Syst. Evol. Microbiol.">
        <title>The Global Catalogue of Microorganisms (GCM) 10K type strain sequencing project: providing services to taxonomists for standard genome sequencing and annotation.</title>
        <authorList>
            <consortium name="The Broad Institute Genomics Platform"/>
            <consortium name="The Broad Institute Genome Sequencing Center for Infectious Disease"/>
            <person name="Wu L."/>
            <person name="Ma J."/>
        </authorList>
    </citation>
    <scope>NUCLEOTIDE SEQUENCE [LARGE SCALE GENOMIC DNA]</scope>
    <source>
        <strain evidence="2">JCM 17551</strain>
    </source>
</reference>
<dbReference type="InterPro" id="IPR014955">
    <property type="entry name" value="DUF1826"/>
</dbReference>
<accession>A0ABP7MW05</accession>
<evidence type="ECO:0000313" key="1">
    <source>
        <dbReference type="EMBL" id="GAA3931060.1"/>
    </source>
</evidence>
<dbReference type="Proteomes" id="UP001501565">
    <property type="component" value="Unassembled WGS sequence"/>
</dbReference>
<dbReference type="EMBL" id="BAABBN010000007">
    <property type="protein sequence ID" value="GAA3931060.1"/>
    <property type="molecule type" value="Genomic_DNA"/>
</dbReference>
<comment type="caution">
    <text evidence="1">The sequence shown here is derived from an EMBL/GenBank/DDBJ whole genome shotgun (WGS) entry which is preliminary data.</text>
</comment>
<keyword evidence="2" id="KW-1185">Reference proteome</keyword>
<protein>
    <submittedName>
        <fullName evidence="1">DUF1826 domain-containing protein</fullName>
    </submittedName>
</protein>
<dbReference type="RefSeq" id="WP_344799350.1">
    <property type="nucleotide sequence ID" value="NZ_BAABBN010000007.1"/>
</dbReference>
<gene>
    <name evidence="1" type="ORF">GCM10022277_29730</name>
</gene>
<sequence length="222" mass="25424">MLANALNGFERGRSYVRSANIDVLTHIYDDDINLAGWQRPVNRNAKAYAEQYLKHNVSDNLQGALDLKTHQRWLTRKLPNHSHKQDFIEDVVEVIEIFAYLFELEEVGFRLTPIQDTMCPRFHVDKVQCRLVTTYAGPGTECLDNHHRIRKQLLSKSFSETEVPTELIQTLNEQEIGLLKGERWNETESFGVIHRSPPASRSAALSANSSQARLLLTLDIIN</sequence>
<organism evidence="1 2">
    <name type="scientific">Litoribacillus peritrichatus</name>
    <dbReference type="NCBI Taxonomy" id="718191"/>
    <lineage>
        <taxon>Bacteria</taxon>
        <taxon>Pseudomonadati</taxon>
        <taxon>Pseudomonadota</taxon>
        <taxon>Gammaproteobacteria</taxon>
        <taxon>Oceanospirillales</taxon>
        <taxon>Oceanospirillaceae</taxon>
        <taxon>Litoribacillus</taxon>
    </lineage>
</organism>
<proteinExistence type="predicted"/>
<dbReference type="Pfam" id="PF08856">
    <property type="entry name" value="DUF1826"/>
    <property type="match status" value="1"/>
</dbReference>
<evidence type="ECO:0000313" key="2">
    <source>
        <dbReference type="Proteomes" id="UP001501565"/>
    </source>
</evidence>